<reference evidence="1" key="2">
    <citation type="submission" date="2020-11" db="EMBL/GenBank/DDBJ databases">
        <authorList>
            <person name="McCartney M.A."/>
            <person name="Auch B."/>
            <person name="Kono T."/>
            <person name="Mallez S."/>
            <person name="Becker A."/>
            <person name="Gohl D.M."/>
            <person name="Silverstein K.A.T."/>
            <person name="Koren S."/>
            <person name="Bechman K.B."/>
            <person name="Herman A."/>
            <person name="Abrahante J.E."/>
            <person name="Garbe J."/>
        </authorList>
    </citation>
    <scope>NUCLEOTIDE SEQUENCE</scope>
    <source>
        <strain evidence="1">Duluth1</strain>
        <tissue evidence="1">Whole animal</tissue>
    </source>
</reference>
<sequence length="54" mass="6197">MPGRRLRYPSCIKPGSSVLSNTEQTMPGGRMYLRRITRPAVYRFPVLPPYNEVS</sequence>
<keyword evidence="2" id="KW-1185">Reference proteome</keyword>
<dbReference type="Proteomes" id="UP000828390">
    <property type="component" value="Unassembled WGS sequence"/>
</dbReference>
<protein>
    <submittedName>
        <fullName evidence="1">Uncharacterized protein</fullName>
    </submittedName>
</protein>
<comment type="caution">
    <text evidence="1">The sequence shown here is derived from an EMBL/GenBank/DDBJ whole genome shotgun (WGS) entry which is preliminary data.</text>
</comment>
<evidence type="ECO:0000313" key="1">
    <source>
        <dbReference type="EMBL" id="KAH3734671.1"/>
    </source>
</evidence>
<gene>
    <name evidence="1" type="ORF">DPMN_041111</name>
</gene>
<reference evidence="1" key="1">
    <citation type="journal article" date="2019" name="bioRxiv">
        <title>The Genome of the Zebra Mussel, Dreissena polymorpha: A Resource for Invasive Species Research.</title>
        <authorList>
            <person name="McCartney M.A."/>
            <person name="Auch B."/>
            <person name="Kono T."/>
            <person name="Mallez S."/>
            <person name="Zhang Y."/>
            <person name="Obille A."/>
            <person name="Becker A."/>
            <person name="Abrahante J.E."/>
            <person name="Garbe J."/>
            <person name="Badalamenti J.P."/>
            <person name="Herman A."/>
            <person name="Mangelson H."/>
            <person name="Liachko I."/>
            <person name="Sullivan S."/>
            <person name="Sone E.D."/>
            <person name="Koren S."/>
            <person name="Silverstein K.A.T."/>
            <person name="Beckman K.B."/>
            <person name="Gohl D.M."/>
        </authorList>
    </citation>
    <scope>NUCLEOTIDE SEQUENCE</scope>
    <source>
        <strain evidence="1">Duluth1</strain>
        <tissue evidence="1">Whole animal</tissue>
    </source>
</reference>
<dbReference type="EMBL" id="JAIWYP010000011">
    <property type="protein sequence ID" value="KAH3734671.1"/>
    <property type="molecule type" value="Genomic_DNA"/>
</dbReference>
<name>A0A9D4CW88_DREPO</name>
<accession>A0A9D4CW88</accession>
<organism evidence="1 2">
    <name type="scientific">Dreissena polymorpha</name>
    <name type="common">Zebra mussel</name>
    <name type="synonym">Mytilus polymorpha</name>
    <dbReference type="NCBI Taxonomy" id="45954"/>
    <lineage>
        <taxon>Eukaryota</taxon>
        <taxon>Metazoa</taxon>
        <taxon>Spiralia</taxon>
        <taxon>Lophotrochozoa</taxon>
        <taxon>Mollusca</taxon>
        <taxon>Bivalvia</taxon>
        <taxon>Autobranchia</taxon>
        <taxon>Heteroconchia</taxon>
        <taxon>Euheterodonta</taxon>
        <taxon>Imparidentia</taxon>
        <taxon>Neoheterodontei</taxon>
        <taxon>Myida</taxon>
        <taxon>Dreissenoidea</taxon>
        <taxon>Dreissenidae</taxon>
        <taxon>Dreissena</taxon>
    </lineage>
</organism>
<dbReference type="AlphaFoldDB" id="A0A9D4CW88"/>
<evidence type="ECO:0000313" key="2">
    <source>
        <dbReference type="Proteomes" id="UP000828390"/>
    </source>
</evidence>
<proteinExistence type="predicted"/>